<dbReference type="AlphaFoldDB" id="E9HWD2"/>
<dbReference type="InParanoid" id="E9HWD2"/>
<feature type="region of interest" description="Disordered" evidence="1">
    <location>
        <begin position="261"/>
        <end position="284"/>
    </location>
</feature>
<accession>E9HWD2</accession>
<dbReference type="EMBL" id="GL732914">
    <property type="protein sequence ID" value="EFX63948.1"/>
    <property type="molecule type" value="Genomic_DNA"/>
</dbReference>
<dbReference type="PhylomeDB" id="E9HWD2"/>
<dbReference type="HOGENOM" id="CLU_892148_0_0_1"/>
<reference evidence="2 3" key="1">
    <citation type="journal article" date="2011" name="Science">
        <title>The ecoresponsive genome of Daphnia pulex.</title>
        <authorList>
            <person name="Colbourne J.K."/>
            <person name="Pfrender M.E."/>
            <person name="Gilbert D."/>
            <person name="Thomas W.K."/>
            <person name="Tucker A."/>
            <person name="Oakley T.H."/>
            <person name="Tokishita S."/>
            <person name="Aerts A."/>
            <person name="Arnold G.J."/>
            <person name="Basu M.K."/>
            <person name="Bauer D.J."/>
            <person name="Caceres C.E."/>
            <person name="Carmel L."/>
            <person name="Casola C."/>
            <person name="Choi J.H."/>
            <person name="Detter J.C."/>
            <person name="Dong Q."/>
            <person name="Dusheyko S."/>
            <person name="Eads B.D."/>
            <person name="Frohlich T."/>
            <person name="Geiler-Samerotte K.A."/>
            <person name="Gerlach D."/>
            <person name="Hatcher P."/>
            <person name="Jogdeo S."/>
            <person name="Krijgsveld J."/>
            <person name="Kriventseva E.V."/>
            <person name="Kultz D."/>
            <person name="Laforsch C."/>
            <person name="Lindquist E."/>
            <person name="Lopez J."/>
            <person name="Manak J.R."/>
            <person name="Muller J."/>
            <person name="Pangilinan J."/>
            <person name="Patwardhan R.P."/>
            <person name="Pitluck S."/>
            <person name="Pritham E.J."/>
            <person name="Rechtsteiner A."/>
            <person name="Rho M."/>
            <person name="Rogozin I.B."/>
            <person name="Sakarya O."/>
            <person name="Salamov A."/>
            <person name="Schaack S."/>
            <person name="Shapiro H."/>
            <person name="Shiga Y."/>
            <person name="Skalitzky C."/>
            <person name="Smith Z."/>
            <person name="Souvorov A."/>
            <person name="Sung W."/>
            <person name="Tang Z."/>
            <person name="Tsuchiya D."/>
            <person name="Tu H."/>
            <person name="Vos H."/>
            <person name="Wang M."/>
            <person name="Wolf Y.I."/>
            <person name="Yamagata H."/>
            <person name="Yamada T."/>
            <person name="Ye Y."/>
            <person name="Shaw J.R."/>
            <person name="Andrews J."/>
            <person name="Crease T.J."/>
            <person name="Tang H."/>
            <person name="Lucas S.M."/>
            <person name="Robertson H.M."/>
            <person name="Bork P."/>
            <person name="Koonin E.V."/>
            <person name="Zdobnov E.M."/>
            <person name="Grigoriev I.V."/>
            <person name="Lynch M."/>
            <person name="Boore J.L."/>
        </authorList>
    </citation>
    <scope>NUCLEOTIDE SEQUENCE [LARGE SCALE GENOMIC DNA]</scope>
</reference>
<dbReference type="Proteomes" id="UP000000305">
    <property type="component" value="Unassembled WGS sequence"/>
</dbReference>
<gene>
    <name evidence="2" type="ORF">DAPPUDRAFT_334785</name>
</gene>
<protein>
    <submittedName>
        <fullName evidence="2">Uncharacterized protein</fullName>
    </submittedName>
</protein>
<feature type="compositionally biased region" description="Acidic residues" evidence="1">
    <location>
        <begin position="273"/>
        <end position="284"/>
    </location>
</feature>
<organism evidence="2 3">
    <name type="scientific">Daphnia pulex</name>
    <name type="common">Water flea</name>
    <dbReference type="NCBI Taxonomy" id="6669"/>
    <lineage>
        <taxon>Eukaryota</taxon>
        <taxon>Metazoa</taxon>
        <taxon>Ecdysozoa</taxon>
        <taxon>Arthropoda</taxon>
        <taxon>Crustacea</taxon>
        <taxon>Branchiopoda</taxon>
        <taxon>Diplostraca</taxon>
        <taxon>Cladocera</taxon>
        <taxon>Anomopoda</taxon>
        <taxon>Daphniidae</taxon>
        <taxon>Daphnia</taxon>
    </lineage>
</organism>
<feature type="compositionally biased region" description="Polar residues" evidence="1">
    <location>
        <begin position="261"/>
        <end position="272"/>
    </location>
</feature>
<evidence type="ECO:0000313" key="3">
    <source>
        <dbReference type="Proteomes" id="UP000000305"/>
    </source>
</evidence>
<keyword evidence="3" id="KW-1185">Reference proteome</keyword>
<name>E9HWD2_DAPPU</name>
<proteinExistence type="predicted"/>
<evidence type="ECO:0000256" key="1">
    <source>
        <dbReference type="SAM" id="MobiDB-lite"/>
    </source>
</evidence>
<sequence>MTDYKDHTMRKEEKTLFYVLDHSYHINRTSIISGYGGATGMQSTAFVVVSSSKCGLKQDSTNSACVKSNTYLHSDDTEEQQVLEVMNEDGGKQDLPELTLEIGEALDEFENLYDDKIILKRNVKEDYRIEFAKKAKLDSMNATFSIVSIKSVKMMSQMLEKVVLILRAVMMEKITETMKDPKKAVCAAACPTARLNRSPRTMKNDSDAPELDKADDELELEEADDKPAFDEVKVVKHEVAAVEATPQMKLLDQAANAIPSEQNENLGINSDSDAPELDEADDELELEEADDKPAFHEVKVVKHKVAAVEATP</sequence>
<evidence type="ECO:0000313" key="2">
    <source>
        <dbReference type="EMBL" id="EFX63948.1"/>
    </source>
</evidence>
<dbReference type="KEGG" id="dpx:DAPPUDRAFT_334785"/>